<reference evidence="5" key="2">
    <citation type="submission" date="2025-08" db="UniProtKB">
        <authorList>
            <consortium name="RefSeq"/>
        </authorList>
    </citation>
    <scope>IDENTIFICATION</scope>
    <source>
        <tissue evidence="5">Young leaves</tissue>
    </source>
</reference>
<feature type="region of interest" description="Disordered" evidence="2">
    <location>
        <begin position="1215"/>
        <end position="1246"/>
    </location>
</feature>
<feature type="compositionally biased region" description="Basic and acidic residues" evidence="2">
    <location>
        <begin position="1235"/>
        <end position="1246"/>
    </location>
</feature>
<feature type="coiled-coil region" evidence="1">
    <location>
        <begin position="552"/>
        <end position="674"/>
    </location>
</feature>
<proteinExistence type="predicted"/>
<dbReference type="PANTHER" id="PTHR45287:SF4">
    <property type="entry name" value="OS03G0691500 PROTEIN"/>
    <property type="match status" value="1"/>
</dbReference>
<keyword evidence="1" id="KW-0175">Coiled coil</keyword>
<dbReference type="AlphaFoldDB" id="A0A8B9B2I3"/>
<dbReference type="RefSeq" id="XP_038990463.1">
    <property type="nucleotide sequence ID" value="XM_039134535.1"/>
</dbReference>
<feature type="chain" id="PRO_5034479113" evidence="3">
    <location>
        <begin position="21"/>
        <end position="1246"/>
    </location>
</feature>
<feature type="coiled-coil region" evidence="1">
    <location>
        <begin position="124"/>
        <end position="439"/>
    </location>
</feature>
<organism evidence="4 5">
    <name type="scientific">Phoenix dactylifera</name>
    <name type="common">Date palm</name>
    <dbReference type="NCBI Taxonomy" id="42345"/>
    <lineage>
        <taxon>Eukaryota</taxon>
        <taxon>Viridiplantae</taxon>
        <taxon>Streptophyta</taxon>
        <taxon>Embryophyta</taxon>
        <taxon>Tracheophyta</taxon>
        <taxon>Spermatophyta</taxon>
        <taxon>Magnoliopsida</taxon>
        <taxon>Liliopsida</taxon>
        <taxon>Arecaceae</taxon>
        <taxon>Coryphoideae</taxon>
        <taxon>Phoeniceae</taxon>
        <taxon>Phoenix</taxon>
    </lineage>
</organism>
<feature type="signal peptide" evidence="3">
    <location>
        <begin position="1"/>
        <end position="20"/>
    </location>
</feature>
<dbReference type="Proteomes" id="UP000228380">
    <property type="component" value="Chromosome 16"/>
</dbReference>
<evidence type="ECO:0000313" key="5">
    <source>
        <dbReference type="RefSeq" id="XP_038990463.1"/>
    </source>
</evidence>
<accession>A0A8B9B2I3</accession>
<feature type="coiled-coil region" evidence="1">
    <location>
        <begin position="1075"/>
        <end position="1148"/>
    </location>
</feature>
<evidence type="ECO:0000313" key="4">
    <source>
        <dbReference type="Proteomes" id="UP000228380"/>
    </source>
</evidence>
<feature type="coiled-coil region" evidence="1">
    <location>
        <begin position="811"/>
        <end position="866"/>
    </location>
</feature>
<evidence type="ECO:0000256" key="1">
    <source>
        <dbReference type="SAM" id="Coils"/>
    </source>
</evidence>
<dbReference type="GeneID" id="103697403"/>
<evidence type="ECO:0000256" key="3">
    <source>
        <dbReference type="SAM" id="SignalP"/>
    </source>
</evidence>
<dbReference type="OrthoDB" id="685795at2759"/>
<feature type="coiled-coil region" evidence="1">
    <location>
        <begin position="701"/>
        <end position="763"/>
    </location>
</feature>
<keyword evidence="4" id="KW-1185">Reference proteome</keyword>
<protein>
    <submittedName>
        <fullName evidence="5">Uncharacterized protein At4g38062 isoform X1</fullName>
    </submittedName>
</protein>
<keyword evidence="3" id="KW-0732">Signal</keyword>
<dbReference type="InterPro" id="IPR040262">
    <property type="entry name" value="At4g38062-like"/>
</dbReference>
<sequence length="1246" mass="145824">MWAYLELFFLILLRSHLKFSLRSREALEMDEVYKELEDLRSDMETLKEEYRVKCQLSESLRRAHDEQLDRLQEAKAKMEKQEREIDTKAAEICLVKKTYEDLKSIVAEKESALKSLGLANENLRTSFREKMRNLEGENKELVSALDLAHAKREEQERMICSYREEIEGLKSLLSVSQRRYSDAEQRAQAPREVVRRRDEMLLKLEEEKGEVEDQLKWKIEQFRHLEEAHSKLQDEFRAAQREWGSERSNLLDEIRTLQMNLDSQTRVLEDLRSQLNMCNQALAHEESRRKLLEVQMSESKSLYDNVVSEYEEARSTIEALTTRRDEEIASLRNALAIKATDLKEMEYTRYQIEQENEELRESLKEHQEAQIDGVGASASLKTLRRKFKALEQAHRGCSEKLKAREAELKAQIEKLGMNLDECLSQLSSRDKQLQELQSELKGSHSLLMQQKLENEEISVVLMVLKSKFLESCSNIEPLKLEAEQHTAKVEERIALMTKQLRQKNIALMQAQAKAIQEHEMLDSSRSRIEYLESIEWKYAMVLKELDTYKGMLEESCRNFDRLKEQASQKENNLQEDLRKASNVLEQANYALAEKTSELNKVAFELEQQKLVAERMEKIKSDLETELNKYQDERQAATRELEVALLAKLHAEKSLMEEKENFRQITEERDKIVEELRQCIVCMEEDNARRASQNECKLQEELRKASNALEQANCTLAEKTSDLNKVEFELEQQKLVMKQMEKIKSDLEAQLNKYRDERQAGTRELEVVLLAMMQAEKSLMEEKEKFCQITEERDKIIEELQQHIVCMEEDNVRRASQKESNLQEDLRKASNALDQANYALAEKTSELNKVEFELEQQKLVMERMEKIKSDFETQLYKCHDERQAATRELEVACLAKIQAEKSLMEEKENFRQITEETDKIIEKLRRHIICMEEDNARRESEVATLVKLEAEKITEKHEKKFLEFAEDVNRRLKGIETKFDLLGQNYVLRESEILMTLGQEKAKWFKVMKEKENIIAGVQKHVLSLERNITQFVEAAAASKLAGKQLEICKLYEALQKFAADYLLDEQEIQFKNMWIAELETEISTLQLKLKVEEKLSFDSQKCVERLKAEVATEKLEKEKEQILVLNELKTTQNNKRTLEDQLGQCKANIKALHDIIAQFTSERGKLVGQVMGFNEMIGMIFHMDEDLTRTWDRVMQKAGNEDSVKTSDRKDLFTSSKLDGRNNISPSRNKAGQVTDRRSPLKEYNC</sequence>
<dbReference type="KEGG" id="pda:103697403"/>
<gene>
    <name evidence="5" type="primary">LOC103697403</name>
</gene>
<reference evidence="4" key="1">
    <citation type="journal article" date="2019" name="Nat. Commun.">
        <title>Genome-wide association mapping of date palm fruit traits.</title>
        <authorList>
            <person name="Hazzouri K.M."/>
            <person name="Gros-Balthazard M."/>
            <person name="Flowers J.M."/>
            <person name="Copetti D."/>
            <person name="Lemansour A."/>
            <person name="Lebrun M."/>
            <person name="Masmoudi K."/>
            <person name="Ferrand S."/>
            <person name="Dhar M.I."/>
            <person name="Fresquez Z.A."/>
            <person name="Rosas U."/>
            <person name="Zhang J."/>
            <person name="Talag J."/>
            <person name="Lee S."/>
            <person name="Kudrna D."/>
            <person name="Powell R.F."/>
            <person name="Leitch I.J."/>
            <person name="Krueger R.R."/>
            <person name="Wing R.A."/>
            <person name="Amiri K.M.A."/>
            <person name="Purugganan M.D."/>
        </authorList>
    </citation>
    <scope>NUCLEOTIDE SEQUENCE [LARGE SCALE GENOMIC DNA]</scope>
    <source>
        <strain evidence="4">cv. Khalas</strain>
    </source>
</reference>
<dbReference type="PANTHER" id="PTHR45287">
    <property type="entry name" value="OS03G0691500 PROTEIN"/>
    <property type="match status" value="1"/>
</dbReference>
<name>A0A8B9B2I3_PHODC</name>
<feature type="coiled-coil region" evidence="1">
    <location>
        <begin position="29"/>
        <end position="91"/>
    </location>
</feature>
<feature type="compositionally biased region" description="Polar residues" evidence="2">
    <location>
        <begin position="1215"/>
        <end position="1232"/>
    </location>
</feature>
<evidence type="ECO:0000256" key="2">
    <source>
        <dbReference type="SAM" id="MobiDB-lite"/>
    </source>
</evidence>